<sequence>MNAPRLSTPLLLENPTRVADGMGGFRRDWRTLGTVWAEMKAGTGNQQEAEAGARGVVAWRIITRAAPPGDPRRPCPEQRFRLGDRVFRIAAVAETDPSGFYLTCFSKEETAT</sequence>
<gene>
    <name evidence="1" type="ORF">ACFSCT_11645</name>
</gene>
<evidence type="ECO:0000313" key="1">
    <source>
        <dbReference type="EMBL" id="MFD1882368.1"/>
    </source>
</evidence>
<reference evidence="2" key="1">
    <citation type="journal article" date="2019" name="Int. J. Syst. Evol. Microbiol.">
        <title>The Global Catalogue of Microorganisms (GCM) 10K type strain sequencing project: providing services to taxonomists for standard genome sequencing and annotation.</title>
        <authorList>
            <consortium name="The Broad Institute Genomics Platform"/>
            <consortium name="The Broad Institute Genome Sequencing Center for Infectious Disease"/>
            <person name="Wu L."/>
            <person name="Ma J."/>
        </authorList>
    </citation>
    <scope>NUCLEOTIDE SEQUENCE [LARGE SCALE GENOMIC DNA]</scope>
    <source>
        <strain evidence="2">CCUG 56029</strain>
    </source>
</reference>
<dbReference type="RefSeq" id="WP_379142940.1">
    <property type="nucleotide sequence ID" value="NZ_JBHUEN010000032.1"/>
</dbReference>
<dbReference type="Pfam" id="PF05521">
    <property type="entry name" value="Phage_HCP"/>
    <property type="match status" value="1"/>
</dbReference>
<accession>A0ABW4R8Y4</accession>
<dbReference type="EMBL" id="JBHUEN010000032">
    <property type="protein sequence ID" value="MFD1882368.1"/>
    <property type="molecule type" value="Genomic_DNA"/>
</dbReference>
<dbReference type="Proteomes" id="UP001597213">
    <property type="component" value="Unassembled WGS sequence"/>
</dbReference>
<organism evidence="1 2">
    <name type="scientific">Paracoccus pacificus</name>
    <dbReference type="NCBI Taxonomy" id="1463598"/>
    <lineage>
        <taxon>Bacteria</taxon>
        <taxon>Pseudomonadati</taxon>
        <taxon>Pseudomonadota</taxon>
        <taxon>Alphaproteobacteria</taxon>
        <taxon>Rhodobacterales</taxon>
        <taxon>Paracoccaceae</taxon>
        <taxon>Paracoccus</taxon>
    </lineage>
</organism>
<protein>
    <submittedName>
        <fullName evidence="1">Head-tail adaptor protein</fullName>
    </submittedName>
</protein>
<dbReference type="InterPro" id="IPR008767">
    <property type="entry name" value="Phage_SPP1_head-tail_adaptor"/>
</dbReference>
<comment type="caution">
    <text evidence="1">The sequence shown here is derived from an EMBL/GenBank/DDBJ whole genome shotgun (WGS) entry which is preliminary data.</text>
</comment>
<name>A0ABW4R8Y4_9RHOB</name>
<proteinExistence type="predicted"/>
<dbReference type="InterPro" id="IPR038666">
    <property type="entry name" value="SSP1_head-tail_sf"/>
</dbReference>
<evidence type="ECO:0000313" key="2">
    <source>
        <dbReference type="Proteomes" id="UP001597213"/>
    </source>
</evidence>
<dbReference type="Gene3D" id="2.40.10.270">
    <property type="entry name" value="Bacteriophage SPP1 head-tail adaptor protein"/>
    <property type="match status" value="1"/>
</dbReference>
<keyword evidence="2" id="KW-1185">Reference proteome</keyword>